<gene>
    <name evidence="1" type="ORF">IPOD504_LOCUS7855</name>
</gene>
<proteinExistence type="predicted"/>
<accession>A0ABN8I9U4</accession>
<reference evidence="1" key="1">
    <citation type="submission" date="2022-03" db="EMBL/GenBank/DDBJ databases">
        <authorList>
            <person name="Martin H S."/>
        </authorList>
    </citation>
    <scope>NUCLEOTIDE SEQUENCE</scope>
</reference>
<sequence>MFNIPPNLRRHPVRRNFNTGLSNIGFWERSAEEGLKRRVTSIAGSFHQPNPKRLTKSQWTARLRGELWRCVLINCDSLSMFCYLARLLRFYYENEWQASAGGGVVGASGGRRGMRLLYHRQVEGLAPTKPPASLANAKARRVDGDL</sequence>
<name>A0ABN8I9U4_9NEOP</name>
<dbReference type="EMBL" id="OW152832">
    <property type="protein sequence ID" value="CAH2051615.1"/>
    <property type="molecule type" value="Genomic_DNA"/>
</dbReference>
<evidence type="ECO:0000313" key="2">
    <source>
        <dbReference type="Proteomes" id="UP000837857"/>
    </source>
</evidence>
<evidence type="ECO:0000313" key="1">
    <source>
        <dbReference type="EMBL" id="CAH2051615.1"/>
    </source>
</evidence>
<organism evidence="1 2">
    <name type="scientific">Iphiclides podalirius</name>
    <name type="common">scarce swallowtail</name>
    <dbReference type="NCBI Taxonomy" id="110791"/>
    <lineage>
        <taxon>Eukaryota</taxon>
        <taxon>Metazoa</taxon>
        <taxon>Ecdysozoa</taxon>
        <taxon>Arthropoda</taxon>
        <taxon>Hexapoda</taxon>
        <taxon>Insecta</taxon>
        <taxon>Pterygota</taxon>
        <taxon>Neoptera</taxon>
        <taxon>Endopterygota</taxon>
        <taxon>Lepidoptera</taxon>
        <taxon>Glossata</taxon>
        <taxon>Ditrysia</taxon>
        <taxon>Papilionoidea</taxon>
        <taxon>Papilionidae</taxon>
        <taxon>Papilioninae</taxon>
        <taxon>Iphiclides</taxon>
    </lineage>
</organism>
<dbReference type="Proteomes" id="UP000837857">
    <property type="component" value="Chromosome 20"/>
</dbReference>
<protein>
    <submittedName>
        <fullName evidence="1">Uncharacterized protein</fullName>
    </submittedName>
</protein>
<keyword evidence="2" id="KW-1185">Reference proteome</keyword>
<feature type="non-terminal residue" evidence="1">
    <location>
        <position position="146"/>
    </location>
</feature>